<dbReference type="InParanoid" id="A0A409W5P1"/>
<comment type="caution">
    <text evidence="1">The sequence shown here is derived from an EMBL/GenBank/DDBJ whole genome shotgun (WGS) entry which is preliminary data.</text>
</comment>
<name>A0A409W5P1_PSICY</name>
<gene>
    <name evidence="1" type="ORF">CVT25_013631</name>
</gene>
<evidence type="ECO:0000313" key="1">
    <source>
        <dbReference type="EMBL" id="PPQ73795.1"/>
    </source>
</evidence>
<dbReference type="EMBL" id="NHYD01003740">
    <property type="protein sequence ID" value="PPQ73795.1"/>
    <property type="molecule type" value="Genomic_DNA"/>
</dbReference>
<accession>A0A409W5P1</accession>
<organism evidence="1 2">
    <name type="scientific">Psilocybe cyanescens</name>
    <dbReference type="NCBI Taxonomy" id="93625"/>
    <lineage>
        <taxon>Eukaryota</taxon>
        <taxon>Fungi</taxon>
        <taxon>Dikarya</taxon>
        <taxon>Basidiomycota</taxon>
        <taxon>Agaricomycotina</taxon>
        <taxon>Agaricomycetes</taxon>
        <taxon>Agaricomycetidae</taxon>
        <taxon>Agaricales</taxon>
        <taxon>Agaricineae</taxon>
        <taxon>Strophariaceae</taxon>
        <taxon>Psilocybe</taxon>
    </lineage>
</organism>
<protein>
    <submittedName>
        <fullName evidence="1">Uncharacterized protein</fullName>
    </submittedName>
</protein>
<keyword evidence="2" id="KW-1185">Reference proteome</keyword>
<proteinExistence type="predicted"/>
<evidence type="ECO:0000313" key="2">
    <source>
        <dbReference type="Proteomes" id="UP000283269"/>
    </source>
</evidence>
<dbReference type="Proteomes" id="UP000283269">
    <property type="component" value="Unassembled WGS sequence"/>
</dbReference>
<sequence length="114" mass="12133">MGECGCDSDDGDGISSIEPCGEFALEMLWLPLDSVSTLELLTERGERGVYRPRFFALALSFARVPPATSPSVSTVIIFCSAANLRVSASSLIASSSSYSLSEFGDQKSITLNVE</sequence>
<reference evidence="1 2" key="1">
    <citation type="journal article" date="2018" name="Evol. Lett.">
        <title>Horizontal gene cluster transfer increased hallucinogenic mushroom diversity.</title>
        <authorList>
            <person name="Reynolds H.T."/>
            <person name="Vijayakumar V."/>
            <person name="Gluck-Thaler E."/>
            <person name="Korotkin H.B."/>
            <person name="Matheny P.B."/>
            <person name="Slot J.C."/>
        </authorList>
    </citation>
    <scope>NUCLEOTIDE SEQUENCE [LARGE SCALE GENOMIC DNA]</scope>
    <source>
        <strain evidence="1 2">2631</strain>
    </source>
</reference>
<dbReference type="AlphaFoldDB" id="A0A409W5P1"/>